<dbReference type="InterPro" id="IPR029055">
    <property type="entry name" value="Ntn_hydrolases_N"/>
</dbReference>
<keyword evidence="2" id="KW-1185">Reference proteome</keyword>
<dbReference type="PATRIC" id="fig|1429438.4.peg.1316"/>
<comment type="caution">
    <text evidence="1">The sequence shown here is derived from an EMBL/GenBank/DDBJ whole genome shotgun (WGS) entry which is preliminary data.</text>
</comment>
<evidence type="ECO:0008006" key="3">
    <source>
        <dbReference type="Google" id="ProtNLM"/>
    </source>
</evidence>
<dbReference type="PANTHER" id="PTHR42824:SF1">
    <property type="entry name" value="GLUTAMINE AMIDOTRANSFERASE YAFJ-RELATED"/>
    <property type="match status" value="1"/>
</dbReference>
<protein>
    <recommendedName>
        <fullName evidence="3">Glutamine amidotransferase type-2 domain-containing protein</fullName>
    </recommendedName>
</protein>
<organism evidence="1 2">
    <name type="scientific">Entotheonella factor</name>
    <dbReference type="NCBI Taxonomy" id="1429438"/>
    <lineage>
        <taxon>Bacteria</taxon>
        <taxon>Pseudomonadati</taxon>
        <taxon>Nitrospinota/Tectimicrobiota group</taxon>
        <taxon>Candidatus Tectimicrobiota</taxon>
        <taxon>Candidatus Entotheonellia</taxon>
        <taxon>Candidatus Entotheonellales</taxon>
        <taxon>Candidatus Entotheonellaceae</taxon>
        <taxon>Candidatus Entotheonella</taxon>
    </lineage>
</organism>
<dbReference type="HOGENOM" id="CLU_1297439_0_0_7"/>
<dbReference type="Proteomes" id="UP000019141">
    <property type="component" value="Unassembled WGS sequence"/>
</dbReference>
<evidence type="ECO:0000313" key="2">
    <source>
        <dbReference type="Proteomes" id="UP000019141"/>
    </source>
</evidence>
<name>W4LV97_ENTF1</name>
<dbReference type="PANTHER" id="PTHR42824">
    <property type="entry name" value="GLUTAMINE AMIDOTRANSFERASE"/>
    <property type="match status" value="1"/>
</dbReference>
<dbReference type="AlphaFoldDB" id="W4LV97"/>
<dbReference type="EMBL" id="AZHW01000197">
    <property type="protein sequence ID" value="ETX01813.1"/>
    <property type="molecule type" value="Genomic_DNA"/>
</dbReference>
<dbReference type="SUPFAM" id="SSF56235">
    <property type="entry name" value="N-terminal nucleophile aminohydrolases (Ntn hydrolases)"/>
    <property type="match status" value="1"/>
</dbReference>
<evidence type="ECO:0000313" key="1">
    <source>
        <dbReference type="EMBL" id="ETX01813.1"/>
    </source>
</evidence>
<dbReference type="Gene3D" id="3.60.20.10">
    <property type="entry name" value="Glutamine Phosphoribosylpyrophosphate, subunit 1, domain 1"/>
    <property type="match status" value="1"/>
</dbReference>
<accession>W4LV97</accession>
<gene>
    <name evidence="1" type="ORF">ETSY1_05895</name>
</gene>
<sequence length="212" mass="25012">MCRLFAIRHPEPISMAPYLEQFARIAQHSQEFQGHGWGLAYRVDGREWAHYKHINPIWEDDMSRFPPTDMLIAHARSAFRDEGIVVENNMPFYDDDYIFIFNGELQGVRIREEGRIGAEKIFNFIKRFNRQNDLGAALQKGTEQIHKRTRYVRAMNIIMTDKERFYVSSSYAERPDYFQMVVREDRSVIICSDPFPGESGWHPIPNHSLHVF</sequence>
<proteinExistence type="predicted"/>
<reference evidence="1 2" key="1">
    <citation type="journal article" date="2014" name="Nature">
        <title>An environmental bacterial taxon with a large and distinct metabolic repertoire.</title>
        <authorList>
            <person name="Wilson M.C."/>
            <person name="Mori T."/>
            <person name="Ruckert C."/>
            <person name="Uria A.R."/>
            <person name="Helf M.J."/>
            <person name="Takada K."/>
            <person name="Gernert C."/>
            <person name="Steffens U.A."/>
            <person name="Heycke N."/>
            <person name="Schmitt S."/>
            <person name="Rinke C."/>
            <person name="Helfrich E.J."/>
            <person name="Brachmann A.O."/>
            <person name="Gurgui C."/>
            <person name="Wakimoto T."/>
            <person name="Kracht M."/>
            <person name="Crusemann M."/>
            <person name="Hentschel U."/>
            <person name="Abe I."/>
            <person name="Matsunaga S."/>
            <person name="Kalinowski J."/>
            <person name="Takeyama H."/>
            <person name="Piel J."/>
        </authorList>
    </citation>
    <scope>NUCLEOTIDE SEQUENCE [LARGE SCALE GENOMIC DNA]</scope>
    <source>
        <strain evidence="2">TSY1</strain>
    </source>
</reference>